<evidence type="ECO:0000313" key="3">
    <source>
        <dbReference type="Proteomes" id="UP000318081"/>
    </source>
</evidence>
<reference evidence="2 3" key="1">
    <citation type="submission" date="2019-02" db="EMBL/GenBank/DDBJ databases">
        <title>Deep-cultivation of Planctomycetes and their phenomic and genomic characterization uncovers novel biology.</title>
        <authorList>
            <person name="Wiegand S."/>
            <person name="Jogler M."/>
            <person name="Boedeker C."/>
            <person name="Pinto D."/>
            <person name="Vollmers J."/>
            <person name="Rivas-Marin E."/>
            <person name="Kohn T."/>
            <person name="Peeters S.H."/>
            <person name="Heuer A."/>
            <person name="Rast P."/>
            <person name="Oberbeckmann S."/>
            <person name="Bunk B."/>
            <person name="Jeske O."/>
            <person name="Meyerdierks A."/>
            <person name="Storesund J.E."/>
            <person name="Kallscheuer N."/>
            <person name="Luecker S."/>
            <person name="Lage O.M."/>
            <person name="Pohl T."/>
            <person name="Merkel B.J."/>
            <person name="Hornburger P."/>
            <person name="Mueller R.-W."/>
            <person name="Bruemmer F."/>
            <person name="Labrenz M."/>
            <person name="Spormann A.M."/>
            <person name="Op den Camp H."/>
            <person name="Overmann J."/>
            <person name="Amann R."/>
            <person name="Jetten M.S.M."/>
            <person name="Mascher T."/>
            <person name="Medema M.H."/>
            <person name="Devos D.P."/>
            <person name="Kaster A.-K."/>
            <person name="Ovreas L."/>
            <person name="Rohde M."/>
            <person name="Galperin M.Y."/>
            <person name="Jogler C."/>
        </authorList>
    </citation>
    <scope>NUCLEOTIDE SEQUENCE [LARGE SCALE GENOMIC DNA]</scope>
    <source>
        <strain evidence="2 3">TBK1r</strain>
    </source>
</reference>
<keyword evidence="1" id="KW-0472">Membrane</keyword>
<gene>
    <name evidence="2" type="ORF">TBK1r_66380</name>
</gene>
<keyword evidence="1" id="KW-1133">Transmembrane helix</keyword>
<dbReference type="EMBL" id="CP036432">
    <property type="protein sequence ID" value="QDV87607.1"/>
    <property type="molecule type" value="Genomic_DNA"/>
</dbReference>
<proteinExistence type="predicted"/>
<sequence length="184" mass="19833">MDVFSRNAAFRLAIGFAIAIALCMGLPLVLSPFRMVKREISAPDFLRSETGISMGDGWSEVDSEDEHGGLVGDGETFAVFQLTQPAIDKLIESAPPWSASWQSGPVPGEIGFHCDFGTDGVAFGGPIGQPGTYSGDDSLVRLLSSKGVLYDAKERCCDGLPWHNGHLIVIDPDTKTVWLSVWNF</sequence>
<dbReference type="RefSeq" id="WP_145219385.1">
    <property type="nucleotide sequence ID" value="NZ_CP036432.1"/>
</dbReference>
<organism evidence="2 3">
    <name type="scientific">Stieleria magnilauensis</name>
    <dbReference type="NCBI Taxonomy" id="2527963"/>
    <lineage>
        <taxon>Bacteria</taxon>
        <taxon>Pseudomonadati</taxon>
        <taxon>Planctomycetota</taxon>
        <taxon>Planctomycetia</taxon>
        <taxon>Pirellulales</taxon>
        <taxon>Pirellulaceae</taxon>
        <taxon>Stieleria</taxon>
    </lineage>
</organism>
<protein>
    <submittedName>
        <fullName evidence="2">Uncharacterized protein</fullName>
    </submittedName>
</protein>
<evidence type="ECO:0000256" key="1">
    <source>
        <dbReference type="SAM" id="Phobius"/>
    </source>
</evidence>
<dbReference type="Proteomes" id="UP000318081">
    <property type="component" value="Chromosome"/>
</dbReference>
<evidence type="ECO:0000313" key="2">
    <source>
        <dbReference type="EMBL" id="QDV87607.1"/>
    </source>
</evidence>
<keyword evidence="1" id="KW-0812">Transmembrane</keyword>
<accession>A0ABX5Y010</accession>
<keyword evidence="3" id="KW-1185">Reference proteome</keyword>
<feature type="transmembrane region" description="Helical" evidence="1">
    <location>
        <begin position="12"/>
        <end position="30"/>
    </location>
</feature>
<name>A0ABX5Y010_9BACT</name>